<dbReference type="EMBL" id="JANQDX010000019">
    <property type="protein sequence ID" value="KAL0904092.1"/>
    <property type="molecule type" value="Genomic_DNA"/>
</dbReference>
<proteinExistence type="predicted"/>
<gene>
    <name evidence="2" type="ORF">M5K25_026164</name>
</gene>
<comment type="caution">
    <text evidence="2">The sequence shown here is derived from an EMBL/GenBank/DDBJ whole genome shotgun (WGS) entry which is preliminary data.</text>
</comment>
<feature type="region of interest" description="Disordered" evidence="1">
    <location>
        <begin position="112"/>
        <end position="180"/>
    </location>
</feature>
<protein>
    <submittedName>
        <fullName evidence="2">Uncharacterized protein</fullName>
    </submittedName>
</protein>
<accession>A0ABD0TWY3</accession>
<reference evidence="2 3" key="1">
    <citation type="journal article" date="2024" name="Plant Biotechnol. J.">
        <title>Dendrobium thyrsiflorum genome and its molecular insights into genes involved in important horticultural traits.</title>
        <authorList>
            <person name="Chen B."/>
            <person name="Wang J.Y."/>
            <person name="Zheng P.J."/>
            <person name="Li K.L."/>
            <person name="Liang Y.M."/>
            <person name="Chen X.F."/>
            <person name="Zhang C."/>
            <person name="Zhao X."/>
            <person name="He X."/>
            <person name="Zhang G.Q."/>
            <person name="Liu Z.J."/>
            <person name="Xu Q."/>
        </authorList>
    </citation>
    <scope>NUCLEOTIDE SEQUENCE [LARGE SCALE GENOMIC DNA]</scope>
    <source>
        <strain evidence="2">GZMU011</strain>
    </source>
</reference>
<name>A0ABD0TWY3_DENTH</name>
<evidence type="ECO:0000313" key="2">
    <source>
        <dbReference type="EMBL" id="KAL0904092.1"/>
    </source>
</evidence>
<evidence type="ECO:0000313" key="3">
    <source>
        <dbReference type="Proteomes" id="UP001552299"/>
    </source>
</evidence>
<feature type="compositionally biased region" description="Polar residues" evidence="1">
    <location>
        <begin position="129"/>
        <end position="138"/>
    </location>
</feature>
<dbReference type="Proteomes" id="UP001552299">
    <property type="component" value="Unassembled WGS sequence"/>
</dbReference>
<feature type="compositionally biased region" description="Polar residues" evidence="1">
    <location>
        <begin position="163"/>
        <end position="173"/>
    </location>
</feature>
<keyword evidence="3" id="KW-1185">Reference proteome</keyword>
<feature type="compositionally biased region" description="Basic and acidic residues" evidence="1">
    <location>
        <begin position="139"/>
        <end position="159"/>
    </location>
</feature>
<organism evidence="2 3">
    <name type="scientific">Dendrobium thyrsiflorum</name>
    <name type="common">Pinecone-like raceme dendrobium</name>
    <name type="synonym">Orchid</name>
    <dbReference type="NCBI Taxonomy" id="117978"/>
    <lineage>
        <taxon>Eukaryota</taxon>
        <taxon>Viridiplantae</taxon>
        <taxon>Streptophyta</taxon>
        <taxon>Embryophyta</taxon>
        <taxon>Tracheophyta</taxon>
        <taxon>Spermatophyta</taxon>
        <taxon>Magnoliopsida</taxon>
        <taxon>Liliopsida</taxon>
        <taxon>Asparagales</taxon>
        <taxon>Orchidaceae</taxon>
        <taxon>Epidendroideae</taxon>
        <taxon>Malaxideae</taxon>
        <taxon>Dendrobiinae</taxon>
        <taxon>Dendrobium</taxon>
    </lineage>
</organism>
<dbReference type="AlphaFoldDB" id="A0ABD0TWY3"/>
<evidence type="ECO:0000256" key="1">
    <source>
        <dbReference type="SAM" id="MobiDB-lite"/>
    </source>
</evidence>
<sequence length="180" mass="20429">MWGRGLTAMNASTIYIQKETPLTEKYINMPTTLDESSMKISSSCNTLPDQWHKESSNVDCHCQQKDVEKSLGMMEQPAFQQGHEQNSENYVVQQTINLSGGRLTRGARVAEEARERENLHSHQAPVVASDQNVITSDPTGRESRRRIEVEQPRRSRSSDARNLYTSCEATKPNSNDEMKR</sequence>